<dbReference type="PROSITE" id="PS51193">
    <property type="entry name" value="HELICASE_ATP_BIND_2"/>
    <property type="match status" value="1"/>
</dbReference>
<dbReference type="GO" id="GO:0051536">
    <property type="term" value="F:iron-sulfur cluster binding"/>
    <property type="evidence" value="ECO:0007669"/>
    <property type="project" value="UniProtKB-KW"/>
</dbReference>
<dbReference type="PANTHER" id="PTHR11472">
    <property type="entry name" value="DNA REPAIR DEAD HELICASE RAD3/XP-D SUBFAMILY MEMBER"/>
    <property type="match status" value="1"/>
</dbReference>
<comment type="caution">
    <text evidence="14">The sequence shown here is derived from an EMBL/GenBank/DDBJ whole genome shotgun (WGS) entry which is preliminary data.</text>
</comment>
<reference evidence="14 15" key="1">
    <citation type="submission" date="2017-08" db="EMBL/GenBank/DDBJ databases">
        <title>Reclassification of Bisgaard taxon 37 and 44.</title>
        <authorList>
            <person name="Christensen H."/>
        </authorList>
    </citation>
    <scope>NUCLEOTIDE SEQUENCE [LARGE SCALE GENOMIC DNA]</scope>
    <source>
        <strain evidence="14 15">B96_3</strain>
    </source>
</reference>
<keyword evidence="5" id="KW-0067">ATP-binding</keyword>
<dbReference type="OrthoDB" id="9805194at2"/>
<keyword evidence="1" id="KW-0479">Metal-binding</keyword>
<evidence type="ECO:0000256" key="11">
    <source>
        <dbReference type="SAM" id="Coils"/>
    </source>
</evidence>
<evidence type="ECO:0000256" key="4">
    <source>
        <dbReference type="ARBA" id="ARBA00022806"/>
    </source>
</evidence>
<dbReference type="EMBL" id="NRHC01000079">
    <property type="protein sequence ID" value="RIY31762.1"/>
    <property type="molecule type" value="Genomic_DNA"/>
</dbReference>
<dbReference type="GO" id="GO:0003678">
    <property type="term" value="F:DNA helicase activity"/>
    <property type="evidence" value="ECO:0007669"/>
    <property type="project" value="InterPro"/>
</dbReference>
<dbReference type="SMART" id="SM00491">
    <property type="entry name" value="HELICc2"/>
    <property type="match status" value="1"/>
</dbReference>
<evidence type="ECO:0000313" key="15">
    <source>
        <dbReference type="Proteomes" id="UP000265691"/>
    </source>
</evidence>
<organism evidence="14 15">
    <name type="scientific">Psittacicella hinzii</name>
    <dbReference type="NCBI Taxonomy" id="2028575"/>
    <lineage>
        <taxon>Bacteria</taxon>
        <taxon>Pseudomonadati</taxon>
        <taxon>Pseudomonadota</taxon>
        <taxon>Gammaproteobacteria</taxon>
        <taxon>Pasteurellales</taxon>
        <taxon>Psittacicellaceae</taxon>
        <taxon>Psittacicella</taxon>
    </lineage>
</organism>
<evidence type="ECO:0000256" key="2">
    <source>
        <dbReference type="ARBA" id="ARBA00022741"/>
    </source>
</evidence>
<keyword evidence="11" id="KW-0175">Coiled coil</keyword>
<evidence type="ECO:0000256" key="9">
    <source>
        <dbReference type="ARBA" id="ARBA00023235"/>
    </source>
</evidence>
<keyword evidence="8" id="KW-0238">DNA-binding</keyword>
<evidence type="ECO:0000256" key="7">
    <source>
        <dbReference type="ARBA" id="ARBA00023014"/>
    </source>
</evidence>
<dbReference type="PANTHER" id="PTHR11472:SF34">
    <property type="entry name" value="REGULATOR OF TELOMERE ELONGATION HELICASE 1"/>
    <property type="match status" value="1"/>
</dbReference>
<gene>
    <name evidence="14" type="ORF">CKF54_06135</name>
</gene>
<keyword evidence="15" id="KW-1185">Reference proteome</keyword>
<feature type="coiled-coil region" evidence="11">
    <location>
        <begin position="100"/>
        <end position="127"/>
    </location>
</feature>
<dbReference type="InterPro" id="IPR027417">
    <property type="entry name" value="P-loop_NTPase"/>
</dbReference>
<proteinExistence type="inferred from homology"/>
<evidence type="ECO:0000256" key="6">
    <source>
        <dbReference type="ARBA" id="ARBA00023004"/>
    </source>
</evidence>
<dbReference type="GO" id="GO:0046872">
    <property type="term" value="F:metal ion binding"/>
    <property type="evidence" value="ECO:0007669"/>
    <property type="project" value="UniProtKB-KW"/>
</dbReference>
<evidence type="ECO:0000256" key="12">
    <source>
        <dbReference type="SAM" id="MobiDB-lite"/>
    </source>
</evidence>
<comment type="similarity">
    <text evidence="10">Belongs to the helicase family. DinG subfamily.</text>
</comment>
<feature type="region of interest" description="Disordered" evidence="12">
    <location>
        <begin position="933"/>
        <end position="953"/>
    </location>
</feature>
<dbReference type="Gene3D" id="3.40.50.300">
    <property type="entry name" value="P-loop containing nucleotide triphosphate hydrolases"/>
    <property type="match status" value="2"/>
</dbReference>
<evidence type="ECO:0000259" key="13">
    <source>
        <dbReference type="PROSITE" id="PS51193"/>
    </source>
</evidence>
<keyword evidence="7" id="KW-0411">Iron-sulfur</keyword>
<dbReference type="SUPFAM" id="SSF52540">
    <property type="entry name" value="P-loop containing nucleoside triphosphate hydrolases"/>
    <property type="match status" value="2"/>
</dbReference>
<sequence length="1696" mass="194607">MTLRSRVQAFFVLLARLEGDKYRYRPEQVELSCAIANLIEQDGVTSDKDSRVQQHMLHEIALQNKLNLKQAQEVFNLSQYFEKTLSFAQDLAFKLVSLEHEDIITNADESEEDLEDLQEELMSHELHLLNDKLFIDSLRQQVIAQCLESLSDADLPEYQHLFSEINLPATKKSHSKGKENELNIIPAEEIYLLAYKALLNTCYSKKKPNKKNLKSQVEQLLSSKKLYELSDRKFFDKLYDELEAKVERFDFPSINLEQQSNNRIVKIAIKAFTNLWQTGLKQDLNTLIREAPTGTGKSLAYLVPILMANRHAVIATYMKSLQEQLNREVPGLIILLKKIQRKAALLQEQIDVKLKELPEKQAIEHRQTIARNRQELEAQLAKGQVVQDPMQVDLRALDLVWDLSHLDNSKFLVLKGQTNYLCPRALHYFIEPQRPDIPLPSQDEPFAFLPDYYVRNYSFGNKEVLVKSQSNRAIITEGREVKLPLLLLNNLYDWYNSTNDYTKLDFENIPRQLRISEEQRALLFLNRKECSFNSCAFAHACPYLKVRQQAQSARIIVANHHVLLSAVEAEILDQNERIIVVDEAHNLPQVLINSSENRFSPEEMTNLLTDIQRDFNDGELSLSQDDLYALQAEHERSLEESLELYLDSKTIAATQAFAQNSPAYLPGRDYLPVVWFLEQEIAHLYQGYSNKQAYATIDYFATYLQQSLTYQANNDTLLFKNNLAIWAKDNLLPTLFAQFAEYDNQPHLSNLKKASQFASLSALTFAHNSEIAVACQSTSSSQGNGEQTANGVANSVATKGKVKELTAKQQAQAAQIKSQSPEQVKQEQVQEGQEASLSNAYQLAKELGMLVELDEQDLADETTNSQAGTRLETTSQNASDHSTSIHNANTNNASGQNKEASSQASTFTKSKEFTLWLNPLNLPLYAESLTKRSNTVKGSTSSTSTNYKVERQDQLLTLERDGSVAASSESSSKGKLTFVKRERLNPAYQAQLDGRELSQELFAEGRALLEKKKLQALQELAQMRLQQWQKYYQPLEQQLADFASYRKACQQVEQDFFAQLEAQEQTKGKTPLQGEKALAQLGQTSKRLAEALALYREQPSIALNPALAELQSCLEAVQVPASLAELKLNPLLLEGRYKTLENDLKLLKQAKPLAFTQVAGKSFSKAELESLRSLFNLGLQKQLKGLNVEFEILKHSIRNLNECIQYIAQNIHYKEVKKNNVNYLNYTTKEYCWHELAHNPHFMAMPTKEQLIYRQLRDETDLSITPAWHSKNFLLPKQTNFWKKVEPQVSPWTIVCQIKSRLYRLVALFAPALRHKINELQSSLSDDKSSKNKAENARLAKDINDYENKLESLLLLNELFEFLSLNTGFTDYRGENYAYVFVDINPHSPRINFHLKRLKADQAFNNLRVKLAKSKWVLTSATLSIGQDCTRYCQTLGIKYADVGIVASPFRHHKRAYFYVQQGSRQTVTSDTVELIYNNQGRCLWLCTSNHRVRQVSKELQNQLDHKIEQDIEAEYLRKNQLPTKTEKARELEKRRFKVLFQDREISNNFLVESLRDDEKTIVVATRSFWEGVDIKGDKLSLLILDKYPNPQLNAYYNTLSNIYQPGYYFDNYYNPDGYIVFKQGIGRLIRSEEDFGLIMLLDPQKSNYLQKIMPYDYPNYVLDFQGNLPQALKFLAEQKEIYEANVKEREAQAKD</sequence>
<evidence type="ECO:0000256" key="8">
    <source>
        <dbReference type="ARBA" id="ARBA00023125"/>
    </source>
</evidence>
<dbReference type="GO" id="GO:0003677">
    <property type="term" value="F:DNA binding"/>
    <property type="evidence" value="ECO:0007669"/>
    <property type="project" value="UniProtKB-KW"/>
</dbReference>
<feature type="coiled-coil region" evidence="11">
    <location>
        <begin position="1329"/>
        <end position="1356"/>
    </location>
</feature>
<dbReference type="Proteomes" id="UP000265691">
    <property type="component" value="Unassembled WGS sequence"/>
</dbReference>
<keyword evidence="3" id="KW-0378">Hydrolase</keyword>
<keyword evidence="6" id="KW-0408">Iron</keyword>
<dbReference type="GO" id="GO:0005524">
    <property type="term" value="F:ATP binding"/>
    <property type="evidence" value="ECO:0007669"/>
    <property type="project" value="UniProtKB-KW"/>
</dbReference>
<protein>
    <recommendedName>
        <fullName evidence="13">Helicase ATP-binding domain-containing protein</fullName>
    </recommendedName>
</protein>
<evidence type="ECO:0000256" key="3">
    <source>
        <dbReference type="ARBA" id="ARBA00022801"/>
    </source>
</evidence>
<dbReference type="Pfam" id="PF13307">
    <property type="entry name" value="Helicase_C_2"/>
    <property type="match status" value="1"/>
</dbReference>
<evidence type="ECO:0000256" key="1">
    <source>
        <dbReference type="ARBA" id="ARBA00022723"/>
    </source>
</evidence>
<dbReference type="InterPro" id="IPR014013">
    <property type="entry name" value="Helic_SF1/SF2_ATP-bd_DinG/Rad3"/>
</dbReference>
<feature type="region of interest" description="Disordered" evidence="12">
    <location>
        <begin position="862"/>
        <end position="904"/>
    </location>
</feature>
<dbReference type="RefSeq" id="WP_119525487.1">
    <property type="nucleotide sequence ID" value="NZ_NRHC01000079.1"/>
</dbReference>
<dbReference type="InterPro" id="IPR045028">
    <property type="entry name" value="DinG/Rad3-like"/>
</dbReference>
<keyword evidence="2" id="KW-0547">Nucleotide-binding</keyword>
<feature type="domain" description="Helicase ATP-binding" evidence="13">
    <location>
        <begin position="244"/>
        <end position="649"/>
    </location>
</feature>
<accession>A0A3A1Y0B8</accession>
<dbReference type="InterPro" id="IPR006555">
    <property type="entry name" value="ATP-dep_Helicase_C"/>
</dbReference>
<keyword evidence="9" id="KW-0413">Isomerase</keyword>
<dbReference type="GO" id="GO:0006139">
    <property type="term" value="P:nucleobase-containing compound metabolic process"/>
    <property type="evidence" value="ECO:0007669"/>
    <property type="project" value="InterPro"/>
</dbReference>
<dbReference type="GO" id="GO:0016818">
    <property type="term" value="F:hydrolase activity, acting on acid anhydrides, in phosphorus-containing anhydrides"/>
    <property type="evidence" value="ECO:0007669"/>
    <property type="project" value="InterPro"/>
</dbReference>
<dbReference type="InterPro" id="IPR010614">
    <property type="entry name" value="RAD3-like_helicase_DEAD"/>
</dbReference>
<feature type="compositionally biased region" description="Polar residues" evidence="12">
    <location>
        <begin position="933"/>
        <end position="947"/>
    </location>
</feature>
<keyword evidence="4" id="KW-0347">Helicase</keyword>
<dbReference type="Pfam" id="PF06733">
    <property type="entry name" value="DEAD_2"/>
    <property type="match status" value="1"/>
</dbReference>
<evidence type="ECO:0000256" key="10">
    <source>
        <dbReference type="ARBA" id="ARBA00038058"/>
    </source>
</evidence>
<evidence type="ECO:0000256" key="5">
    <source>
        <dbReference type="ARBA" id="ARBA00022840"/>
    </source>
</evidence>
<name>A0A3A1Y0B8_9GAMM</name>
<evidence type="ECO:0000313" key="14">
    <source>
        <dbReference type="EMBL" id="RIY31762.1"/>
    </source>
</evidence>